<dbReference type="InterPro" id="IPR043744">
    <property type="entry name" value="DUF5689"/>
</dbReference>
<organism evidence="3 4">
    <name type="scientific">Pseudopedobacter beijingensis</name>
    <dbReference type="NCBI Taxonomy" id="1207056"/>
    <lineage>
        <taxon>Bacteria</taxon>
        <taxon>Pseudomonadati</taxon>
        <taxon>Bacteroidota</taxon>
        <taxon>Sphingobacteriia</taxon>
        <taxon>Sphingobacteriales</taxon>
        <taxon>Sphingobacteriaceae</taxon>
        <taxon>Pseudopedobacter</taxon>
    </lineage>
</organism>
<dbReference type="EMBL" id="JBHUDG010000012">
    <property type="protein sequence ID" value="MFD1629866.1"/>
    <property type="molecule type" value="Genomic_DNA"/>
</dbReference>
<evidence type="ECO:0000256" key="1">
    <source>
        <dbReference type="SAM" id="SignalP"/>
    </source>
</evidence>
<dbReference type="Pfam" id="PF18942">
    <property type="entry name" value="DUF5689"/>
    <property type="match status" value="1"/>
</dbReference>
<feature type="chain" id="PRO_5046322576" evidence="1">
    <location>
        <begin position="20"/>
        <end position="413"/>
    </location>
</feature>
<dbReference type="PROSITE" id="PS51257">
    <property type="entry name" value="PROKAR_LIPOPROTEIN"/>
    <property type="match status" value="1"/>
</dbReference>
<evidence type="ECO:0000259" key="2">
    <source>
        <dbReference type="Pfam" id="PF18942"/>
    </source>
</evidence>
<reference evidence="4" key="1">
    <citation type="journal article" date="2019" name="Int. J. Syst. Evol. Microbiol.">
        <title>The Global Catalogue of Microorganisms (GCM) 10K type strain sequencing project: providing services to taxonomists for standard genome sequencing and annotation.</title>
        <authorList>
            <consortium name="The Broad Institute Genomics Platform"/>
            <consortium name="The Broad Institute Genome Sequencing Center for Infectious Disease"/>
            <person name="Wu L."/>
            <person name="Ma J."/>
        </authorList>
    </citation>
    <scope>NUCLEOTIDE SEQUENCE [LARGE SCALE GENOMIC DNA]</scope>
    <source>
        <strain evidence="4">CCUG 53762</strain>
    </source>
</reference>
<keyword evidence="4" id="KW-1185">Reference proteome</keyword>
<name>A0ABW4IAS7_9SPHI</name>
<dbReference type="Proteomes" id="UP001597118">
    <property type="component" value="Unassembled WGS sequence"/>
</dbReference>
<comment type="caution">
    <text evidence="3">The sequence shown here is derived from an EMBL/GenBank/DDBJ whole genome shotgun (WGS) entry which is preliminary data.</text>
</comment>
<protein>
    <submittedName>
        <fullName evidence="3">DUF5689 domain-containing protein</fullName>
    </submittedName>
</protein>
<gene>
    <name evidence="3" type="ORF">ACFSAH_08260</name>
</gene>
<dbReference type="RefSeq" id="WP_379662244.1">
    <property type="nucleotide sequence ID" value="NZ_JBHUDG010000012.1"/>
</dbReference>
<proteinExistence type="predicted"/>
<dbReference type="Gene3D" id="2.60.120.260">
    <property type="entry name" value="Galactose-binding domain-like"/>
    <property type="match status" value="1"/>
</dbReference>
<sequence length="413" mass="45376">MKKILFKLYLMLSVILLLASCKPEVKETGMPSPLISIEDIRLKYNGSGIELKREGMLGATHICGVVVSDPLNGNAPEGLVIVQNYKRKRLRGIALQLGDAANHYYAGDSVVVKIEGGMLDRVDGILQISGISEEAVTKISADKEQKVNIATTTFTDITKKMDIYESTLVQLRSAVAPEENAGKPFLGTVVLSDWANTILMETKSSASFATDLVPGLGDYTGIALFNTENQSTIWLRSSSDYQGQALEPYKPGELYANFPEGWENVIGVRKGGYTSGAGETYPTGEWLMTRCYTLNSANVINKTGTWSLMMQNNQTGVVEMNFNLPYGVSKFSFDYGSAVPGTDTKLPINVKVEYSQDSGNTWKQLETLLIVSNPSTKYTKVYTLDLKGPVRFRISKDNADARLFVDQVAVYQN</sequence>
<evidence type="ECO:0000313" key="4">
    <source>
        <dbReference type="Proteomes" id="UP001597118"/>
    </source>
</evidence>
<feature type="domain" description="DUF5689" evidence="2">
    <location>
        <begin position="34"/>
        <end position="240"/>
    </location>
</feature>
<evidence type="ECO:0000313" key="3">
    <source>
        <dbReference type="EMBL" id="MFD1629866.1"/>
    </source>
</evidence>
<accession>A0ABW4IAS7</accession>
<feature type="signal peptide" evidence="1">
    <location>
        <begin position="1"/>
        <end position="19"/>
    </location>
</feature>
<keyword evidence="1" id="KW-0732">Signal</keyword>